<dbReference type="SMART" id="SM00336">
    <property type="entry name" value="BBOX"/>
    <property type="match status" value="1"/>
</dbReference>
<keyword evidence="3" id="KW-0862">Zinc</keyword>
<dbReference type="Pfam" id="PF25600">
    <property type="entry name" value="TRIM_CC"/>
    <property type="match status" value="1"/>
</dbReference>
<dbReference type="Gene3D" id="3.30.160.60">
    <property type="entry name" value="Classic Zinc Finger"/>
    <property type="match status" value="1"/>
</dbReference>
<evidence type="ECO:0000259" key="6">
    <source>
        <dbReference type="PROSITE" id="PS50089"/>
    </source>
</evidence>
<protein>
    <recommendedName>
        <fullName evidence="10">E3 ubiquitin/ISG15 ligase TRIM25-like</fullName>
    </recommendedName>
</protein>
<keyword evidence="5" id="KW-0175">Coiled coil</keyword>
<evidence type="ECO:0000256" key="1">
    <source>
        <dbReference type="ARBA" id="ARBA00022723"/>
    </source>
</evidence>
<evidence type="ECO:0000259" key="7">
    <source>
        <dbReference type="PROSITE" id="PS50119"/>
    </source>
</evidence>
<dbReference type="CDD" id="cd19769">
    <property type="entry name" value="Bbox2_TRIM16-like"/>
    <property type="match status" value="1"/>
</dbReference>
<dbReference type="InterPro" id="IPR013083">
    <property type="entry name" value="Znf_RING/FYVE/PHD"/>
</dbReference>
<evidence type="ECO:0000256" key="2">
    <source>
        <dbReference type="ARBA" id="ARBA00022771"/>
    </source>
</evidence>
<sequence>MEQSEELKQDSIACPICSDLLSDPVTIPCGHSHCMNCIKSHWDREDQEGIHSCPHCGQTFSGRPALKKNIPLSELVEKLQRDGLKPSRSDHGSVGPEDVACDVCTGMKLKAVQSCLVCLASYCEKHIQLHYESSAFEKHKLVDPRRGLQESICSLHDEVMKIFCRTDEQLICYLCLMDEHKGHETVSLAAERTEKQKELQVSRQQIQQRIQDQEKDLKLLQQEVEAINVSADKAVEDSEKIFTELIHSIQKTSSDVKQQIRSPAETK</sequence>
<dbReference type="EMBL" id="JAHHUM010001294">
    <property type="protein sequence ID" value="KAK5612839.1"/>
    <property type="molecule type" value="Genomic_DNA"/>
</dbReference>
<dbReference type="PROSITE" id="PS50119">
    <property type="entry name" value="ZF_BBOX"/>
    <property type="match status" value="1"/>
</dbReference>
<name>A0AAV9RUV2_9TELE</name>
<proteinExistence type="predicted"/>
<feature type="coiled-coil region" evidence="5">
    <location>
        <begin position="196"/>
        <end position="237"/>
    </location>
</feature>
<dbReference type="PROSITE" id="PS50089">
    <property type="entry name" value="ZF_RING_2"/>
    <property type="match status" value="1"/>
</dbReference>
<feature type="domain" description="RING-type" evidence="6">
    <location>
        <begin position="14"/>
        <end position="56"/>
    </location>
</feature>
<dbReference type="GO" id="GO:0008270">
    <property type="term" value="F:zinc ion binding"/>
    <property type="evidence" value="ECO:0007669"/>
    <property type="project" value="UniProtKB-KW"/>
</dbReference>
<dbReference type="SUPFAM" id="SSF57850">
    <property type="entry name" value="RING/U-box"/>
    <property type="match status" value="1"/>
</dbReference>
<evidence type="ECO:0000313" key="8">
    <source>
        <dbReference type="EMBL" id="KAK5612839.1"/>
    </source>
</evidence>
<dbReference type="SUPFAM" id="SSF57845">
    <property type="entry name" value="B-box zinc-binding domain"/>
    <property type="match status" value="1"/>
</dbReference>
<organism evidence="8 9">
    <name type="scientific">Crenichthys baileyi</name>
    <name type="common">White River springfish</name>
    <dbReference type="NCBI Taxonomy" id="28760"/>
    <lineage>
        <taxon>Eukaryota</taxon>
        <taxon>Metazoa</taxon>
        <taxon>Chordata</taxon>
        <taxon>Craniata</taxon>
        <taxon>Vertebrata</taxon>
        <taxon>Euteleostomi</taxon>
        <taxon>Actinopterygii</taxon>
        <taxon>Neopterygii</taxon>
        <taxon>Teleostei</taxon>
        <taxon>Neoteleostei</taxon>
        <taxon>Acanthomorphata</taxon>
        <taxon>Ovalentaria</taxon>
        <taxon>Atherinomorphae</taxon>
        <taxon>Cyprinodontiformes</taxon>
        <taxon>Goodeidae</taxon>
        <taxon>Crenichthys</taxon>
    </lineage>
</organism>
<dbReference type="Gene3D" id="3.30.40.10">
    <property type="entry name" value="Zinc/RING finger domain, C3HC4 (zinc finger)"/>
    <property type="match status" value="1"/>
</dbReference>
<dbReference type="PANTHER" id="PTHR25465">
    <property type="entry name" value="B-BOX DOMAIN CONTAINING"/>
    <property type="match status" value="1"/>
</dbReference>
<gene>
    <name evidence="8" type="ORF">CRENBAI_005878</name>
</gene>
<feature type="domain" description="B box-type" evidence="7">
    <location>
        <begin position="148"/>
        <end position="188"/>
    </location>
</feature>
<dbReference type="Gene3D" id="4.10.830.40">
    <property type="match status" value="1"/>
</dbReference>
<evidence type="ECO:0000256" key="4">
    <source>
        <dbReference type="PROSITE-ProRule" id="PRU00024"/>
    </source>
</evidence>
<evidence type="ECO:0008006" key="10">
    <source>
        <dbReference type="Google" id="ProtNLM"/>
    </source>
</evidence>
<accession>A0AAV9RUV2</accession>
<evidence type="ECO:0000256" key="5">
    <source>
        <dbReference type="SAM" id="Coils"/>
    </source>
</evidence>
<dbReference type="InterPro" id="IPR001841">
    <property type="entry name" value="Znf_RING"/>
</dbReference>
<keyword evidence="9" id="KW-1185">Reference proteome</keyword>
<dbReference type="SMART" id="SM00184">
    <property type="entry name" value="RING"/>
    <property type="match status" value="1"/>
</dbReference>
<dbReference type="Pfam" id="PF00643">
    <property type="entry name" value="zf-B_box"/>
    <property type="match status" value="1"/>
</dbReference>
<dbReference type="Pfam" id="PF15227">
    <property type="entry name" value="zf-C3HC4_4"/>
    <property type="match status" value="1"/>
</dbReference>
<dbReference type="PANTHER" id="PTHR25465:SF5">
    <property type="entry name" value="E3 UBIQUITIN_ISG15 LIGASE TRIM25-RELATED"/>
    <property type="match status" value="1"/>
</dbReference>
<keyword evidence="1" id="KW-0479">Metal-binding</keyword>
<dbReference type="AlphaFoldDB" id="A0AAV9RUV2"/>
<dbReference type="InterPro" id="IPR000315">
    <property type="entry name" value="Znf_B-box"/>
</dbReference>
<reference evidence="8 9" key="1">
    <citation type="submission" date="2021-06" db="EMBL/GenBank/DDBJ databases">
        <authorList>
            <person name="Palmer J.M."/>
        </authorList>
    </citation>
    <scope>NUCLEOTIDE SEQUENCE [LARGE SCALE GENOMIC DNA]</scope>
    <source>
        <strain evidence="8 9">MEX-2019</strain>
        <tissue evidence="8">Muscle</tissue>
    </source>
</reference>
<comment type="caution">
    <text evidence="8">The sequence shown here is derived from an EMBL/GenBank/DDBJ whole genome shotgun (WGS) entry which is preliminary data.</text>
</comment>
<evidence type="ECO:0000313" key="9">
    <source>
        <dbReference type="Proteomes" id="UP001311232"/>
    </source>
</evidence>
<dbReference type="Proteomes" id="UP001311232">
    <property type="component" value="Unassembled WGS sequence"/>
</dbReference>
<evidence type="ECO:0000256" key="3">
    <source>
        <dbReference type="ARBA" id="ARBA00022833"/>
    </source>
</evidence>
<dbReference type="InterPro" id="IPR051051">
    <property type="entry name" value="E3_ubiq-ligase_TRIM/RNF"/>
</dbReference>
<keyword evidence="2 4" id="KW-0863">Zinc-finger</keyword>
<dbReference type="InterPro" id="IPR058030">
    <property type="entry name" value="TRIM8/14/16/25/29/45/65_CC"/>
</dbReference>